<dbReference type="WBParaSite" id="nRc.2.0.1.t28646-RA">
    <property type="protein sequence ID" value="nRc.2.0.1.t28646-RA"/>
    <property type="gene ID" value="nRc.2.0.1.g28646"/>
</dbReference>
<name>A0A915JR07_ROMCU</name>
<reference evidence="3" key="1">
    <citation type="submission" date="2022-11" db="UniProtKB">
        <authorList>
            <consortium name="WormBaseParasite"/>
        </authorList>
    </citation>
    <scope>IDENTIFICATION</scope>
</reference>
<evidence type="ECO:0000313" key="3">
    <source>
        <dbReference type="WBParaSite" id="nRc.2.0.1.t28646-RA"/>
    </source>
</evidence>
<sequence>MPMSNEFDLKGDYGQQKVVDRQTHKMKTSDQKSRVAVEHQNLKDKVREIPKTEFVCICRAKMCRLHYPHGRELTFTLRVSNELYMSNRAHERQCEMDAIPKFLGSEIEKNRIYTC</sequence>
<protein>
    <submittedName>
        <fullName evidence="3">Uncharacterized protein</fullName>
    </submittedName>
</protein>
<organism evidence="2 3">
    <name type="scientific">Romanomermis culicivorax</name>
    <name type="common">Nematode worm</name>
    <dbReference type="NCBI Taxonomy" id="13658"/>
    <lineage>
        <taxon>Eukaryota</taxon>
        <taxon>Metazoa</taxon>
        <taxon>Ecdysozoa</taxon>
        <taxon>Nematoda</taxon>
        <taxon>Enoplea</taxon>
        <taxon>Dorylaimia</taxon>
        <taxon>Mermithida</taxon>
        <taxon>Mermithoidea</taxon>
        <taxon>Mermithidae</taxon>
        <taxon>Romanomermis</taxon>
    </lineage>
</organism>
<feature type="region of interest" description="Disordered" evidence="1">
    <location>
        <begin position="20"/>
        <end position="39"/>
    </location>
</feature>
<dbReference type="Proteomes" id="UP000887565">
    <property type="component" value="Unplaced"/>
</dbReference>
<evidence type="ECO:0000256" key="1">
    <source>
        <dbReference type="SAM" id="MobiDB-lite"/>
    </source>
</evidence>
<proteinExistence type="predicted"/>
<keyword evidence="2" id="KW-1185">Reference proteome</keyword>
<evidence type="ECO:0000313" key="2">
    <source>
        <dbReference type="Proteomes" id="UP000887565"/>
    </source>
</evidence>
<accession>A0A915JR07</accession>
<dbReference type="AlphaFoldDB" id="A0A915JR07"/>